<keyword evidence="3" id="KW-1185">Reference proteome</keyword>
<feature type="transmembrane region" description="Helical" evidence="1">
    <location>
        <begin position="43"/>
        <end position="61"/>
    </location>
</feature>
<name>A0A1I6BP17_HYMAR</name>
<keyword evidence="1" id="KW-0472">Membrane</keyword>
<proteinExistence type="predicted"/>
<sequence length="167" mass="17578">MGKFNELPVPPLVWLLRLLAVPLALTVVAANVYYDYISAPSGILWSPVAALLACGLVLFGAPTRNPYLKAGLCAGLLMGQDAGIKLFGGGVHDAAGQGLMNFAFVAGALLSLLLLAAALRQDELKGDKEKGPVPKGRVIGLFLAVLLGHLLLFGWLGFGRYVGTYME</sequence>
<feature type="transmembrane region" description="Helical" evidence="1">
    <location>
        <begin position="139"/>
        <end position="158"/>
    </location>
</feature>
<dbReference type="EMBL" id="FOXS01000010">
    <property type="protein sequence ID" value="SFQ82680.1"/>
    <property type="molecule type" value="Genomic_DNA"/>
</dbReference>
<evidence type="ECO:0000256" key="1">
    <source>
        <dbReference type="SAM" id="Phobius"/>
    </source>
</evidence>
<evidence type="ECO:0000313" key="3">
    <source>
        <dbReference type="Proteomes" id="UP000199029"/>
    </source>
</evidence>
<organism evidence="2 3">
    <name type="scientific">Hymenobacter arizonensis</name>
    <name type="common">Siccationidurans arizonensis</name>
    <dbReference type="NCBI Taxonomy" id="1227077"/>
    <lineage>
        <taxon>Bacteria</taxon>
        <taxon>Pseudomonadati</taxon>
        <taxon>Bacteroidota</taxon>
        <taxon>Cytophagia</taxon>
        <taxon>Cytophagales</taxon>
        <taxon>Hymenobacteraceae</taxon>
        <taxon>Hymenobacter</taxon>
    </lineage>
</organism>
<feature type="transmembrane region" description="Helical" evidence="1">
    <location>
        <begin position="99"/>
        <end position="119"/>
    </location>
</feature>
<accession>A0A1I6BP17</accession>
<dbReference type="Proteomes" id="UP000199029">
    <property type="component" value="Unassembled WGS sequence"/>
</dbReference>
<dbReference type="AlphaFoldDB" id="A0A1I6BP17"/>
<keyword evidence="1" id="KW-0812">Transmembrane</keyword>
<dbReference type="STRING" id="1227077.SAMN04515668_4864"/>
<keyword evidence="1" id="KW-1133">Transmembrane helix</keyword>
<gene>
    <name evidence="2" type="ORF">SAMN04515668_4864</name>
</gene>
<feature type="transmembrane region" description="Helical" evidence="1">
    <location>
        <begin position="12"/>
        <end position="34"/>
    </location>
</feature>
<protein>
    <submittedName>
        <fullName evidence="2">Uncharacterized protein</fullName>
    </submittedName>
</protein>
<evidence type="ECO:0000313" key="2">
    <source>
        <dbReference type="EMBL" id="SFQ82680.1"/>
    </source>
</evidence>
<reference evidence="3" key="1">
    <citation type="submission" date="2016-10" db="EMBL/GenBank/DDBJ databases">
        <authorList>
            <person name="Varghese N."/>
            <person name="Submissions S."/>
        </authorList>
    </citation>
    <scope>NUCLEOTIDE SEQUENCE [LARGE SCALE GENOMIC DNA]</scope>
    <source>
        <strain evidence="3">OR362-8,ATCC BAA-1266,JCM 13504</strain>
    </source>
</reference>